<dbReference type="InParanoid" id="A0A067N0R1"/>
<organism evidence="2 3">
    <name type="scientific">Botryobasidium botryosum (strain FD-172 SS1)</name>
    <dbReference type="NCBI Taxonomy" id="930990"/>
    <lineage>
        <taxon>Eukaryota</taxon>
        <taxon>Fungi</taxon>
        <taxon>Dikarya</taxon>
        <taxon>Basidiomycota</taxon>
        <taxon>Agaricomycotina</taxon>
        <taxon>Agaricomycetes</taxon>
        <taxon>Cantharellales</taxon>
        <taxon>Botryobasidiaceae</taxon>
        <taxon>Botryobasidium</taxon>
    </lineage>
</organism>
<dbReference type="EMBL" id="KL198017">
    <property type="protein sequence ID" value="KDQ20545.1"/>
    <property type="molecule type" value="Genomic_DNA"/>
</dbReference>
<feature type="region of interest" description="Disordered" evidence="1">
    <location>
        <begin position="1"/>
        <end position="26"/>
    </location>
</feature>
<evidence type="ECO:0000313" key="2">
    <source>
        <dbReference type="EMBL" id="KDQ20545.1"/>
    </source>
</evidence>
<gene>
    <name evidence="2" type="ORF">BOTBODRAFT_50630</name>
</gene>
<name>A0A067N0R1_BOTB1</name>
<evidence type="ECO:0000256" key="1">
    <source>
        <dbReference type="SAM" id="MobiDB-lite"/>
    </source>
</evidence>
<proteinExistence type="predicted"/>
<accession>A0A067N0R1</accession>
<dbReference type="HOGENOM" id="CLU_2483069_0_0_1"/>
<keyword evidence="3" id="KW-1185">Reference proteome</keyword>
<dbReference type="AlphaFoldDB" id="A0A067N0R1"/>
<feature type="compositionally biased region" description="Low complexity" evidence="1">
    <location>
        <begin position="1"/>
        <end position="18"/>
    </location>
</feature>
<dbReference type="Proteomes" id="UP000027195">
    <property type="component" value="Unassembled WGS sequence"/>
</dbReference>
<reference evidence="3" key="1">
    <citation type="journal article" date="2014" name="Proc. Natl. Acad. Sci. U.S.A.">
        <title>Extensive sampling of basidiomycete genomes demonstrates inadequacy of the white-rot/brown-rot paradigm for wood decay fungi.</title>
        <authorList>
            <person name="Riley R."/>
            <person name="Salamov A.A."/>
            <person name="Brown D.W."/>
            <person name="Nagy L.G."/>
            <person name="Floudas D."/>
            <person name="Held B.W."/>
            <person name="Levasseur A."/>
            <person name="Lombard V."/>
            <person name="Morin E."/>
            <person name="Otillar R."/>
            <person name="Lindquist E.A."/>
            <person name="Sun H."/>
            <person name="LaButti K.M."/>
            <person name="Schmutz J."/>
            <person name="Jabbour D."/>
            <person name="Luo H."/>
            <person name="Baker S.E."/>
            <person name="Pisabarro A.G."/>
            <person name="Walton J.D."/>
            <person name="Blanchette R.A."/>
            <person name="Henrissat B."/>
            <person name="Martin F."/>
            <person name="Cullen D."/>
            <person name="Hibbett D.S."/>
            <person name="Grigoriev I.V."/>
        </authorList>
    </citation>
    <scope>NUCLEOTIDE SEQUENCE [LARGE SCALE GENOMIC DNA]</scope>
    <source>
        <strain evidence="3">FD-172 SS1</strain>
    </source>
</reference>
<sequence>MAVSHHQSSDSQSSVPSSYRSEYNARSARERYAQALAAHTFQQWKSARTDAERRAQNQQSMQRAHDSSRHGNGAFNHIPSHKARAMA</sequence>
<protein>
    <submittedName>
        <fullName evidence="2">Uncharacterized protein</fullName>
    </submittedName>
</protein>
<evidence type="ECO:0000313" key="3">
    <source>
        <dbReference type="Proteomes" id="UP000027195"/>
    </source>
</evidence>
<feature type="region of interest" description="Disordered" evidence="1">
    <location>
        <begin position="44"/>
        <end position="87"/>
    </location>
</feature>